<sequence>MKGFPFMYKVEFVFCHLYLFLCSSSALLSPTIPRMSPLFLPNAEMVHLFVTGTKMKRGTMVPARLVHVVGVDFLGGCIWGGEDQPELEMENQRVCNFGSSVSLQ</sequence>
<accession>A0AAV9QWY0</accession>
<dbReference type="AlphaFoldDB" id="A0AAV9QWY0"/>
<keyword evidence="3" id="KW-1185">Reference proteome</keyword>
<keyword evidence="1" id="KW-0732">Signal</keyword>
<dbReference type="EMBL" id="JAHHUM010002730">
    <property type="protein sequence ID" value="KAK5601009.1"/>
    <property type="molecule type" value="Genomic_DNA"/>
</dbReference>
<name>A0AAV9QWY0_9TELE</name>
<reference evidence="2 3" key="1">
    <citation type="submission" date="2021-06" db="EMBL/GenBank/DDBJ databases">
        <authorList>
            <person name="Palmer J.M."/>
        </authorList>
    </citation>
    <scope>NUCLEOTIDE SEQUENCE [LARGE SCALE GENOMIC DNA]</scope>
    <source>
        <strain evidence="2 3">MEX-2019</strain>
        <tissue evidence="2">Muscle</tissue>
    </source>
</reference>
<evidence type="ECO:0000256" key="1">
    <source>
        <dbReference type="SAM" id="SignalP"/>
    </source>
</evidence>
<dbReference type="Proteomes" id="UP001311232">
    <property type="component" value="Unassembled WGS sequence"/>
</dbReference>
<proteinExistence type="predicted"/>
<comment type="caution">
    <text evidence="2">The sequence shown here is derived from an EMBL/GenBank/DDBJ whole genome shotgun (WGS) entry which is preliminary data.</text>
</comment>
<gene>
    <name evidence="2" type="ORF">CRENBAI_005540</name>
</gene>
<feature type="signal peptide" evidence="1">
    <location>
        <begin position="1"/>
        <end position="26"/>
    </location>
</feature>
<evidence type="ECO:0008006" key="4">
    <source>
        <dbReference type="Google" id="ProtNLM"/>
    </source>
</evidence>
<organism evidence="2 3">
    <name type="scientific">Crenichthys baileyi</name>
    <name type="common">White River springfish</name>
    <dbReference type="NCBI Taxonomy" id="28760"/>
    <lineage>
        <taxon>Eukaryota</taxon>
        <taxon>Metazoa</taxon>
        <taxon>Chordata</taxon>
        <taxon>Craniata</taxon>
        <taxon>Vertebrata</taxon>
        <taxon>Euteleostomi</taxon>
        <taxon>Actinopterygii</taxon>
        <taxon>Neopterygii</taxon>
        <taxon>Teleostei</taxon>
        <taxon>Neoteleostei</taxon>
        <taxon>Acanthomorphata</taxon>
        <taxon>Ovalentaria</taxon>
        <taxon>Atherinomorphae</taxon>
        <taxon>Cyprinodontiformes</taxon>
        <taxon>Goodeidae</taxon>
        <taxon>Crenichthys</taxon>
    </lineage>
</organism>
<evidence type="ECO:0000313" key="3">
    <source>
        <dbReference type="Proteomes" id="UP001311232"/>
    </source>
</evidence>
<evidence type="ECO:0000313" key="2">
    <source>
        <dbReference type="EMBL" id="KAK5601009.1"/>
    </source>
</evidence>
<feature type="chain" id="PRO_5043541473" description="Secreted protein" evidence="1">
    <location>
        <begin position="27"/>
        <end position="104"/>
    </location>
</feature>
<protein>
    <recommendedName>
        <fullName evidence="4">Secreted protein</fullName>
    </recommendedName>
</protein>